<reference evidence="1 2" key="1">
    <citation type="submission" date="2019-08" db="EMBL/GenBank/DDBJ databases">
        <title>100 year-old enigma solved: identification of Planctomyces bekefii, the type genus and species of the phylum Planctomycetes.</title>
        <authorList>
            <person name="Svetlana D.N."/>
            <person name="Overmann J."/>
        </authorList>
    </citation>
    <scope>NUCLEOTIDE SEQUENCE [LARGE SCALE GENOMIC DNA]</scope>
    <source>
        <strain evidence="1">Phe10_nw2017</strain>
    </source>
</reference>
<protein>
    <submittedName>
        <fullName evidence="1">Uncharacterized protein</fullName>
    </submittedName>
</protein>
<proteinExistence type="predicted"/>
<comment type="caution">
    <text evidence="1">The sequence shown here is derived from an EMBL/GenBank/DDBJ whole genome shotgun (WGS) entry which is preliminary data.</text>
</comment>
<evidence type="ECO:0000313" key="1">
    <source>
        <dbReference type="EMBL" id="TWW09323.1"/>
    </source>
</evidence>
<dbReference type="Proteomes" id="UP000321083">
    <property type="component" value="Unassembled WGS sequence"/>
</dbReference>
<name>A0A5C6M560_9PLAN</name>
<sequence length="80" mass="9260">LEKAEGCPALRAGPEVMNGLFKMVEDMINLIPDDKYQELIKAPNIEEKEILEEIHYVHSQEKRKLLTNMFLQVFGDDNNN</sequence>
<feature type="non-terminal residue" evidence="1">
    <location>
        <position position="1"/>
    </location>
</feature>
<accession>A0A5C6M560</accession>
<organism evidence="1 2">
    <name type="scientific">Planctomyces bekefii</name>
    <dbReference type="NCBI Taxonomy" id="1653850"/>
    <lineage>
        <taxon>Bacteria</taxon>
        <taxon>Pseudomonadati</taxon>
        <taxon>Planctomycetota</taxon>
        <taxon>Planctomycetia</taxon>
        <taxon>Planctomycetales</taxon>
        <taxon>Planctomycetaceae</taxon>
        <taxon>Planctomyces</taxon>
    </lineage>
</organism>
<reference evidence="1 2" key="2">
    <citation type="submission" date="2019-08" db="EMBL/GenBank/DDBJ databases">
        <authorList>
            <person name="Henke P."/>
        </authorList>
    </citation>
    <scope>NUCLEOTIDE SEQUENCE [LARGE SCALE GENOMIC DNA]</scope>
    <source>
        <strain evidence="1">Phe10_nw2017</strain>
    </source>
</reference>
<dbReference type="EMBL" id="SRHE01000309">
    <property type="protein sequence ID" value="TWW09323.1"/>
    <property type="molecule type" value="Genomic_DNA"/>
</dbReference>
<evidence type="ECO:0000313" key="2">
    <source>
        <dbReference type="Proteomes" id="UP000321083"/>
    </source>
</evidence>
<gene>
    <name evidence="1" type="ORF">E3A20_15450</name>
</gene>
<dbReference type="AlphaFoldDB" id="A0A5C6M560"/>
<keyword evidence="2" id="KW-1185">Reference proteome</keyword>